<organism evidence="1 2">
    <name type="scientific">Victivallis lenta</name>
    <dbReference type="NCBI Taxonomy" id="2606640"/>
    <lineage>
        <taxon>Bacteria</taxon>
        <taxon>Pseudomonadati</taxon>
        <taxon>Lentisphaerota</taxon>
        <taxon>Lentisphaeria</taxon>
        <taxon>Victivallales</taxon>
        <taxon>Victivallaceae</taxon>
        <taxon>Victivallis</taxon>
    </lineage>
</organism>
<name>A0A844G464_9BACT</name>
<evidence type="ECO:0000313" key="2">
    <source>
        <dbReference type="Proteomes" id="UP000435649"/>
    </source>
</evidence>
<evidence type="ECO:0000313" key="1">
    <source>
        <dbReference type="EMBL" id="MST97754.1"/>
    </source>
</evidence>
<accession>A0A844G464</accession>
<protein>
    <submittedName>
        <fullName evidence="1">Uncharacterized protein</fullName>
    </submittedName>
</protein>
<dbReference type="AlphaFoldDB" id="A0A844G464"/>
<gene>
    <name evidence="1" type="ORF">FYJ85_11965</name>
</gene>
<sequence>MDNRNRAGQLTRESFNFPRLRPWAQESCAPFHPIRCRIFHGNVLLGLHAPAAGKPTIYPETTGENLNLVNTPAYRVRNLDSQLQKSLQSLLGSEPPVSGGTMSGNGIKFLGERRTEGNAGIRLPSEVEQLRNGPISPDGRTHCNDNQPHRRFPAGRLLISIEHGNGRPIEHGACSDETIKQTATAFPAYPYGPERLTSTQDTTINNDQFFFKERL</sequence>
<dbReference type="EMBL" id="VUNS01000012">
    <property type="protein sequence ID" value="MST97754.1"/>
    <property type="molecule type" value="Genomic_DNA"/>
</dbReference>
<dbReference type="RefSeq" id="WP_154418837.1">
    <property type="nucleotide sequence ID" value="NZ_VUNS01000012.1"/>
</dbReference>
<keyword evidence="2" id="KW-1185">Reference proteome</keyword>
<comment type="caution">
    <text evidence="1">The sequence shown here is derived from an EMBL/GenBank/DDBJ whole genome shotgun (WGS) entry which is preliminary data.</text>
</comment>
<dbReference type="Proteomes" id="UP000435649">
    <property type="component" value="Unassembled WGS sequence"/>
</dbReference>
<proteinExistence type="predicted"/>
<reference evidence="1 2" key="1">
    <citation type="submission" date="2019-08" db="EMBL/GenBank/DDBJ databases">
        <title>In-depth cultivation of the pig gut microbiome towards novel bacterial diversity and tailored functional studies.</title>
        <authorList>
            <person name="Wylensek D."/>
            <person name="Hitch T.C.A."/>
            <person name="Clavel T."/>
        </authorList>
    </citation>
    <scope>NUCLEOTIDE SEQUENCE [LARGE SCALE GENOMIC DNA]</scope>
    <source>
        <strain evidence="1 2">BBE-744-WT-12</strain>
    </source>
</reference>